<dbReference type="SUPFAM" id="SSF53335">
    <property type="entry name" value="S-adenosyl-L-methionine-dependent methyltransferases"/>
    <property type="match status" value="1"/>
</dbReference>
<dbReference type="Gene3D" id="3.40.50.150">
    <property type="entry name" value="Vaccinia Virus protein VP39"/>
    <property type="match status" value="1"/>
</dbReference>
<dbReference type="OrthoDB" id="9806164at2"/>
<keyword evidence="4 7" id="KW-0808">Transferase</keyword>
<evidence type="ECO:0000313" key="8">
    <source>
        <dbReference type="Proteomes" id="UP000249341"/>
    </source>
</evidence>
<dbReference type="NCBIfam" id="TIGR00027">
    <property type="entry name" value="mthyl_TIGR00027"/>
    <property type="match status" value="1"/>
</dbReference>
<dbReference type="EMBL" id="QLMJ01000003">
    <property type="protein sequence ID" value="RAK40566.1"/>
    <property type="molecule type" value="Genomic_DNA"/>
</dbReference>
<dbReference type="AlphaFoldDB" id="A0A327ZHC7"/>
<sequence>MENGQPSKTAWSAARYRAAHQIIEQGRIFADPLAVPMLGEAQADLLADAPRRAMRLFIAARTRFAEDAIAAAVGRGVRELVILGAGLDTFAYRNPHPGLRVTEVDHPDTQAWKRKRLAETGIAIPESVRYAGVDFEKETIEIGLDGPAFFLWLGVVPYLSADGFAETLAFVAAGEGNEVAFDYAQSPERMAGARRAALEERAARVAKLGEPWLTYFEPEDIGADLRERGFTEIEDLGPSALAARYFDRPDVPPETPGGHVLHARR</sequence>
<gene>
    <name evidence="7" type="ORF">B0I29_103604</name>
</gene>
<proteinExistence type="inferred from homology"/>
<dbReference type="GO" id="GO:0032259">
    <property type="term" value="P:methylation"/>
    <property type="evidence" value="ECO:0007669"/>
    <property type="project" value="UniProtKB-KW"/>
</dbReference>
<comment type="function">
    <text evidence="1 6">Exhibits S-adenosyl-L-methionine-dependent methyltransferase activity.</text>
</comment>
<dbReference type="InterPro" id="IPR007213">
    <property type="entry name" value="Ppm1/Ppm2/Tcmp"/>
</dbReference>
<keyword evidence="5 6" id="KW-0949">S-adenosyl-L-methionine</keyword>
<protein>
    <recommendedName>
        <fullName evidence="6">S-adenosyl-L-methionine-dependent methyltransferase</fullName>
        <ecNumber evidence="6">2.1.1.-</ecNumber>
    </recommendedName>
</protein>
<keyword evidence="3 6" id="KW-0489">Methyltransferase</keyword>
<dbReference type="PANTHER" id="PTHR43619">
    <property type="entry name" value="S-ADENOSYL-L-METHIONINE-DEPENDENT METHYLTRANSFERASE YKTD-RELATED"/>
    <property type="match status" value="1"/>
</dbReference>
<evidence type="ECO:0000256" key="6">
    <source>
        <dbReference type="RuleBase" id="RU362030"/>
    </source>
</evidence>
<reference evidence="7 8" key="1">
    <citation type="submission" date="2018-06" db="EMBL/GenBank/DDBJ databases">
        <title>Genomic Encyclopedia of Type Strains, Phase III (KMG-III): the genomes of soil and plant-associated and newly described type strains.</title>
        <authorList>
            <person name="Whitman W."/>
        </authorList>
    </citation>
    <scope>NUCLEOTIDE SEQUENCE [LARGE SCALE GENOMIC DNA]</scope>
    <source>
        <strain evidence="7 8">CGMCC 4.7090</strain>
    </source>
</reference>
<evidence type="ECO:0000256" key="4">
    <source>
        <dbReference type="ARBA" id="ARBA00022679"/>
    </source>
</evidence>
<evidence type="ECO:0000313" key="7">
    <source>
        <dbReference type="EMBL" id="RAK40566.1"/>
    </source>
</evidence>
<organism evidence="7 8">
    <name type="scientific">Actinoplanes lutulentus</name>
    <dbReference type="NCBI Taxonomy" id="1287878"/>
    <lineage>
        <taxon>Bacteria</taxon>
        <taxon>Bacillati</taxon>
        <taxon>Actinomycetota</taxon>
        <taxon>Actinomycetes</taxon>
        <taxon>Micromonosporales</taxon>
        <taxon>Micromonosporaceae</taxon>
        <taxon>Actinoplanes</taxon>
    </lineage>
</organism>
<name>A0A327ZHC7_9ACTN</name>
<dbReference type="InterPro" id="IPR029063">
    <property type="entry name" value="SAM-dependent_MTases_sf"/>
</dbReference>
<evidence type="ECO:0000256" key="3">
    <source>
        <dbReference type="ARBA" id="ARBA00022603"/>
    </source>
</evidence>
<accession>A0A327ZHC7</accession>
<dbReference type="EC" id="2.1.1.-" evidence="6"/>
<dbReference type="GO" id="GO:0008168">
    <property type="term" value="F:methyltransferase activity"/>
    <property type="evidence" value="ECO:0007669"/>
    <property type="project" value="UniProtKB-UniRule"/>
</dbReference>
<evidence type="ECO:0000256" key="2">
    <source>
        <dbReference type="ARBA" id="ARBA00008138"/>
    </source>
</evidence>
<evidence type="ECO:0000256" key="5">
    <source>
        <dbReference type="ARBA" id="ARBA00022691"/>
    </source>
</evidence>
<comment type="caution">
    <text evidence="7">The sequence shown here is derived from an EMBL/GenBank/DDBJ whole genome shotgun (WGS) entry which is preliminary data.</text>
</comment>
<dbReference type="Pfam" id="PF04072">
    <property type="entry name" value="LCM"/>
    <property type="match status" value="1"/>
</dbReference>
<dbReference type="RefSeq" id="WP_111648698.1">
    <property type="nucleotide sequence ID" value="NZ_JACHWI010000004.1"/>
</dbReference>
<dbReference type="InterPro" id="IPR011610">
    <property type="entry name" value="SAM_mthyl_Trfase_ML2640-like"/>
</dbReference>
<evidence type="ECO:0000256" key="1">
    <source>
        <dbReference type="ARBA" id="ARBA00003907"/>
    </source>
</evidence>
<dbReference type="PANTHER" id="PTHR43619:SF2">
    <property type="entry name" value="S-ADENOSYL-L-METHIONINE-DEPENDENT METHYLTRANSFERASES SUPERFAMILY PROTEIN"/>
    <property type="match status" value="1"/>
</dbReference>
<comment type="similarity">
    <text evidence="2 6">Belongs to the UPF0677 family.</text>
</comment>
<keyword evidence="8" id="KW-1185">Reference proteome</keyword>
<dbReference type="Proteomes" id="UP000249341">
    <property type="component" value="Unassembled WGS sequence"/>
</dbReference>